<dbReference type="Pfam" id="PF13649">
    <property type="entry name" value="Methyltransf_25"/>
    <property type="match status" value="1"/>
</dbReference>
<evidence type="ECO:0000259" key="1">
    <source>
        <dbReference type="Pfam" id="PF13649"/>
    </source>
</evidence>
<dbReference type="PANTHER" id="PTHR43591">
    <property type="entry name" value="METHYLTRANSFERASE"/>
    <property type="match status" value="1"/>
</dbReference>
<dbReference type="InParanoid" id="A0A7L4YSI8"/>
<dbReference type="KEGG" id="eke:EK0264_18200"/>
<proteinExistence type="predicted"/>
<dbReference type="InterPro" id="IPR041698">
    <property type="entry name" value="Methyltransf_25"/>
</dbReference>
<gene>
    <name evidence="2" type="ORF">EK0264_18200</name>
</gene>
<keyword evidence="2" id="KW-0808">Transferase</keyword>
<sequence length="250" mass="27522">MQNAASVALMYDVFAKYYDRAEGDSPAGFAAWVIDKARQYGDEPRSLLELGCGTGGVLAELPKAWNKVGVDRSSAMLTVARSKDLGARLIEDDITRLALDQRFDVVACVFDTINHIVDPTKWAATFAVARSHLQPGGIFLWDMNTVGRLRTLAENTPVTFDVDDATLTMDVRPTQDAQYDWEINAEVAGEQPQREVIVEVAFPLDTVRAMVEDAGFDVLEVREIGGQDASDESVRAYFVCRARDEAGARP</sequence>
<evidence type="ECO:0000313" key="2">
    <source>
        <dbReference type="EMBL" id="QHC02018.1"/>
    </source>
</evidence>
<dbReference type="EMBL" id="CP047156">
    <property type="protein sequence ID" value="QHC02018.1"/>
    <property type="molecule type" value="Genomic_DNA"/>
</dbReference>
<accession>A0A7L4YSI8</accession>
<reference evidence="2 3" key="1">
    <citation type="journal article" date="2018" name="Int. J. Syst. Evol. Microbiol.">
        <title>Epidermidibacterium keratini gen. nov., sp. nov., a member of the family Sporichthyaceae, isolated from keratin epidermis.</title>
        <authorList>
            <person name="Lee D.G."/>
            <person name="Trujillo M.E."/>
            <person name="Kang S."/>
            <person name="Nam J.J."/>
            <person name="Kim Y.J."/>
        </authorList>
    </citation>
    <scope>NUCLEOTIDE SEQUENCE [LARGE SCALE GENOMIC DNA]</scope>
    <source>
        <strain evidence="2 3">EPI-7</strain>
    </source>
</reference>
<dbReference type="OrthoDB" id="9805171at2"/>
<dbReference type="Gene3D" id="2.20.25.110">
    <property type="entry name" value="S-adenosyl-L-methionine-dependent methyltransferases"/>
    <property type="match status" value="1"/>
</dbReference>
<dbReference type="PANTHER" id="PTHR43591:SF110">
    <property type="entry name" value="RHODANESE DOMAIN-CONTAINING PROTEIN"/>
    <property type="match status" value="1"/>
</dbReference>
<dbReference type="InterPro" id="IPR029063">
    <property type="entry name" value="SAM-dependent_MTases_sf"/>
</dbReference>
<dbReference type="AlphaFoldDB" id="A0A7L4YSI8"/>
<keyword evidence="2" id="KW-0489">Methyltransferase</keyword>
<keyword evidence="3" id="KW-1185">Reference proteome</keyword>
<protein>
    <submittedName>
        <fullName evidence="2">Methyltransferase domain-containing protein</fullName>
    </submittedName>
</protein>
<dbReference type="Gene3D" id="3.40.50.150">
    <property type="entry name" value="Vaccinia Virus protein VP39"/>
    <property type="match status" value="1"/>
</dbReference>
<dbReference type="SUPFAM" id="SSF53335">
    <property type="entry name" value="S-adenosyl-L-methionine-dependent methyltransferases"/>
    <property type="match status" value="1"/>
</dbReference>
<dbReference type="CDD" id="cd02440">
    <property type="entry name" value="AdoMet_MTases"/>
    <property type="match status" value="1"/>
</dbReference>
<dbReference type="GO" id="GO:0008168">
    <property type="term" value="F:methyltransferase activity"/>
    <property type="evidence" value="ECO:0007669"/>
    <property type="project" value="UniProtKB-KW"/>
</dbReference>
<feature type="domain" description="Methyltransferase" evidence="1">
    <location>
        <begin position="48"/>
        <end position="137"/>
    </location>
</feature>
<organism evidence="2 3">
    <name type="scientific">Epidermidibacterium keratini</name>
    <dbReference type="NCBI Taxonomy" id="1891644"/>
    <lineage>
        <taxon>Bacteria</taxon>
        <taxon>Bacillati</taxon>
        <taxon>Actinomycetota</taxon>
        <taxon>Actinomycetes</taxon>
        <taxon>Sporichthyales</taxon>
        <taxon>Sporichthyaceae</taxon>
        <taxon>Epidermidibacterium</taxon>
    </lineage>
</organism>
<dbReference type="GO" id="GO:0032259">
    <property type="term" value="P:methylation"/>
    <property type="evidence" value="ECO:0007669"/>
    <property type="project" value="UniProtKB-KW"/>
</dbReference>
<dbReference type="Proteomes" id="UP000463857">
    <property type="component" value="Chromosome"/>
</dbReference>
<name>A0A7L4YSI8_9ACTN</name>
<evidence type="ECO:0000313" key="3">
    <source>
        <dbReference type="Proteomes" id="UP000463857"/>
    </source>
</evidence>
<dbReference type="RefSeq" id="WP_159547142.1">
    <property type="nucleotide sequence ID" value="NZ_CP047156.1"/>
</dbReference>